<name>F4RZV6_MELLP</name>
<dbReference type="PROSITE" id="PS50102">
    <property type="entry name" value="RRM"/>
    <property type="match status" value="1"/>
</dbReference>
<feature type="compositionally biased region" description="Basic and acidic residues" evidence="3">
    <location>
        <begin position="281"/>
        <end position="292"/>
    </location>
</feature>
<dbReference type="SUPFAM" id="SSF54928">
    <property type="entry name" value="RNA-binding domain, RBD"/>
    <property type="match status" value="1"/>
</dbReference>
<feature type="region of interest" description="Disordered" evidence="3">
    <location>
        <begin position="270"/>
        <end position="332"/>
    </location>
</feature>
<dbReference type="SMART" id="SM00360">
    <property type="entry name" value="RRM"/>
    <property type="match status" value="1"/>
</dbReference>
<organism evidence="6">
    <name type="scientific">Melampsora larici-populina (strain 98AG31 / pathotype 3-4-7)</name>
    <name type="common">Poplar leaf rust fungus</name>
    <dbReference type="NCBI Taxonomy" id="747676"/>
    <lineage>
        <taxon>Eukaryota</taxon>
        <taxon>Fungi</taxon>
        <taxon>Dikarya</taxon>
        <taxon>Basidiomycota</taxon>
        <taxon>Pucciniomycotina</taxon>
        <taxon>Pucciniomycetes</taxon>
        <taxon>Pucciniales</taxon>
        <taxon>Melampsoraceae</taxon>
        <taxon>Melampsora</taxon>
    </lineage>
</organism>
<evidence type="ECO:0000313" key="5">
    <source>
        <dbReference type="EMBL" id="EGG02068.1"/>
    </source>
</evidence>
<dbReference type="PANTHER" id="PTHR23236">
    <property type="entry name" value="EUKARYOTIC TRANSLATION INITIATION FACTOR 4B/4H"/>
    <property type="match status" value="1"/>
</dbReference>
<dbReference type="Gene3D" id="3.30.70.330">
    <property type="match status" value="1"/>
</dbReference>
<feature type="compositionally biased region" description="Basic residues" evidence="3">
    <location>
        <begin position="7"/>
        <end position="25"/>
    </location>
</feature>
<protein>
    <recommendedName>
        <fullName evidence="4">RRM domain-containing protein</fullName>
    </recommendedName>
</protein>
<dbReference type="KEGG" id="mlr:MELLADRAFT_110457"/>
<evidence type="ECO:0000256" key="2">
    <source>
        <dbReference type="PROSITE-ProRule" id="PRU00176"/>
    </source>
</evidence>
<dbReference type="RefSeq" id="XP_007414605.1">
    <property type="nucleotide sequence ID" value="XM_007414543.1"/>
</dbReference>
<dbReference type="STRING" id="747676.F4RZV6"/>
<reference evidence="6" key="1">
    <citation type="journal article" date="2011" name="Proc. Natl. Acad. Sci. U.S.A.">
        <title>Obligate biotrophy features unraveled by the genomic analysis of rust fungi.</title>
        <authorList>
            <person name="Duplessis S."/>
            <person name="Cuomo C.A."/>
            <person name="Lin Y.-C."/>
            <person name="Aerts A."/>
            <person name="Tisserant E."/>
            <person name="Veneault-Fourrey C."/>
            <person name="Joly D.L."/>
            <person name="Hacquard S."/>
            <person name="Amselem J."/>
            <person name="Cantarel B.L."/>
            <person name="Chiu R."/>
            <person name="Coutinho P.M."/>
            <person name="Feau N."/>
            <person name="Field M."/>
            <person name="Frey P."/>
            <person name="Gelhaye E."/>
            <person name="Goldberg J."/>
            <person name="Grabherr M.G."/>
            <person name="Kodira C.D."/>
            <person name="Kohler A."/>
            <person name="Kuees U."/>
            <person name="Lindquist E.A."/>
            <person name="Lucas S.M."/>
            <person name="Mago R."/>
            <person name="Mauceli E."/>
            <person name="Morin E."/>
            <person name="Murat C."/>
            <person name="Pangilinan J.L."/>
            <person name="Park R."/>
            <person name="Pearson M."/>
            <person name="Quesneville H."/>
            <person name="Rouhier N."/>
            <person name="Sakthikumar S."/>
            <person name="Salamov A.A."/>
            <person name="Schmutz J."/>
            <person name="Selles B."/>
            <person name="Shapiro H."/>
            <person name="Tanguay P."/>
            <person name="Tuskan G.A."/>
            <person name="Henrissat B."/>
            <person name="Van de Peer Y."/>
            <person name="Rouze P."/>
            <person name="Ellis J.G."/>
            <person name="Dodds P.N."/>
            <person name="Schein J.E."/>
            <person name="Zhong S."/>
            <person name="Hamelin R.C."/>
            <person name="Grigoriev I.V."/>
            <person name="Szabo L.J."/>
            <person name="Martin F."/>
        </authorList>
    </citation>
    <scope>NUCLEOTIDE SEQUENCE [LARGE SCALE GENOMIC DNA]</scope>
    <source>
        <strain evidence="6">98AG31 / pathotype 3-4-7</strain>
    </source>
</reference>
<feature type="compositionally biased region" description="Basic and acidic residues" evidence="3">
    <location>
        <begin position="50"/>
        <end position="72"/>
    </location>
</feature>
<gene>
    <name evidence="5" type="ORF">MELLADRAFT_110457</name>
</gene>
<feature type="compositionally biased region" description="Polar residues" evidence="3">
    <location>
        <begin position="296"/>
        <end position="312"/>
    </location>
</feature>
<evidence type="ECO:0000259" key="4">
    <source>
        <dbReference type="PROSITE" id="PS50102"/>
    </source>
</evidence>
<sequence length="332" mass="37086">MSEKPIKLTKKQQKAAAFRTKKKGKAILEEPSAFPEADEEENEPIIPSKSTKETKDKSEKIIKSNKRKREDNTSTSKTNKTNEEEEGEEGDKVIGAAAIRRKRKKAAQARKYEEEKIKKSSKLILFVGNLPFDMTSEKLTSFFLEHCEEEPEVRLMTHKSTKNETGQPTNATKGCGFVEFKTSAALQKALRLHHTPMNCESTGQENQKKSRKINIELTAGGGGKSESRLKKIEVSKERLNKQREKRIEKNLKEITEKRLKYGLEALEPGEEDVTVKFGSKKKSEEAGLEEGKANWGSKSSSGPGASTVTHSSKSSRFKGRPQSSGANSIRLT</sequence>
<feature type="compositionally biased region" description="Basic residues" evidence="3">
    <location>
        <begin position="99"/>
        <end position="108"/>
    </location>
</feature>
<feature type="compositionally biased region" description="Polar residues" evidence="3">
    <location>
        <begin position="321"/>
        <end position="332"/>
    </location>
</feature>
<dbReference type="EMBL" id="GL883133">
    <property type="protein sequence ID" value="EGG02068.1"/>
    <property type="molecule type" value="Genomic_DNA"/>
</dbReference>
<dbReference type="InterPro" id="IPR000504">
    <property type="entry name" value="RRM_dom"/>
</dbReference>
<dbReference type="Proteomes" id="UP000001072">
    <property type="component" value="Unassembled WGS sequence"/>
</dbReference>
<dbReference type="FunCoup" id="F4RZV6">
    <property type="interactions" value="134"/>
</dbReference>
<evidence type="ECO:0000313" key="6">
    <source>
        <dbReference type="Proteomes" id="UP000001072"/>
    </source>
</evidence>
<dbReference type="AlphaFoldDB" id="F4RZV6"/>
<evidence type="ECO:0000256" key="3">
    <source>
        <dbReference type="SAM" id="MobiDB-lite"/>
    </source>
</evidence>
<dbReference type="Pfam" id="PF00076">
    <property type="entry name" value="RRM_1"/>
    <property type="match status" value="1"/>
</dbReference>
<proteinExistence type="predicted"/>
<feature type="region of interest" description="Disordered" evidence="3">
    <location>
        <begin position="1"/>
        <end position="116"/>
    </location>
</feature>
<dbReference type="InParanoid" id="F4RZV6"/>
<feature type="domain" description="RRM" evidence="4">
    <location>
        <begin position="123"/>
        <end position="220"/>
    </location>
</feature>
<dbReference type="GeneID" id="18924089"/>
<dbReference type="PANTHER" id="PTHR23236:SF11">
    <property type="entry name" value="EUKARYOTIC TRANSLATION INITIATION FACTOR 4H"/>
    <property type="match status" value="1"/>
</dbReference>
<keyword evidence="6" id="KW-1185">Reference proteome</keyword>
<dbReference type="HOGENOM" id="CLU_037639_1_0_1"/>
<dbReference type="InterPro" id="IPR012677">
    <property type="entry name" value="Nucleotide-bd_a/b_plait_sf"/>
</dbReference>
<dbReference type="GO" id="GO:0005730">
    <property type="term" value="C:nucleolus"/>
    <property type="evidence" value="ECO:0007669"/>
    <property type="project" value="TreeGrafter"/>
</dbReference>
<dbReference type="InterPro" id="IPR035979">
    <property type="entry name" value="RBD_domain_sf"/>
</dbReference>
<dbReference type="VEuPathDB" id="FungiDB:MELLADRAFT_110457"/>
<dbReference type="eggNOG" id="KOG0118">
    <property type="taxonomic scope" value="Eukaryota"/>
</dbReference>
<dbReference type="OrthoDB" id="167718at2759"/>
<dbReference type="GO" id="GO:0003723">
    <property type="term" value="F:RNA binding"/>
    <property type="evidence" value="ECO:0007669"/>
    <property type="project" value="UniProtKB-UniRule"/>
</dbReference>
<evidence type="ECO:0000256" key="1">
    <source>
        <dbReference type="ARBA" id="ARBA00022884"/>
    </source>
</evidence>
<keyword evidence="1 2" id="KW-0694">RNA-binding</keyword>
<accession>F4RZV6</accession>